<gene>
    <name evidence="2" type="ORF">GCM10010358_69590</name>
</gene>
<evidence type="ECO:0000256" key="1">
    <source>
        <dbReference type="SAM" id="MobiDB-lite"/>
    </source>
</evidence>
<dbReference type="AlphaFoldDB" id="A0A918NZ66"/>
<reference evidence="2" key="1">
    <citation type="journal article" date="2014" name="Int. J. Syst. Evol. Microbiol.">
        <title>Complete genome sequence of Corynebacterium casei LMG S-19264T (=DSM 44701T), isolated from a smear-ripened cheese.</title>
        <authorList>
            <consortium name="US DOE Joint Genome Institute (JGI-PGF)"/>
            <person name="Walter F."/>
            <person name="Albersmeier A."/>
            <person name="Kalinowski J."/>
            <person name="Ruckert C."/>
        </authorList>
    </citation>
    <scope>NUCLEOTIDE SEQUENCE</scope>
    <source>
        <strain evidence="2">JCM 4790</strain>
    </source>
</reference>
<reference evidence="2" key="2">
    <citation type="submission" date="2020-09" db="EMBL/GenBank/DDBJ databases">
        <authorList>
            <person name="Sun Q."/>
            <person name="Ohkuma M."/>
        </authorList>
    </citation>
    <scope>NUCLEOTIDE SEQUENCE</scope>
    <source>
        <strain evidence="2">JCM 4790</strain>
    </source>
</reference>
<evidence type="ECO:0000313" key="3">
    <source>
        <dbReference type="Proteomes" id="UP000619244"/>
    </source>
</evidence>
<comment type="caution">
    <text evidence="2">The sequence shown here is derived from an EMBL/GenBank/DDBJ whole genome shotgun (WGS) entry which is preliminary data.</text>
</comment>
<protein>
    <submittedName>
        <fullName evidence="2">Uncharacterized protein</fullName>
    </submittedName>
</protein>
<feature type="region of interest" description="Disordered" evidence="1">
    <location>
        <begin position="1"/>
        <end position="31"/>
    </location>
</feature>
<organism evidence="2 3">
    <name type="scientific">Streptomyces minutiscleroticus</name>
    <dbReference type="NCBI Taxonomy" id="68238"/>
    <lineage>
        <taxon>Bacteria</taxon>
        <taxon>Bacillati</taxon>
        <taxon>Actinomycetota</taxon>
        <taxon>Actinomycetes</taxon>
        <taxon>Kitasatosporales</taxon>
        <taxon>Streptomycetaceae</taxon>
        <taxon>Streptomyces</taxon>
    </lineage>
</organism>
<sequence length="65" mass="7235">MPRAGTVRVRTRTPRGDADLRPGTRPGCGFPRRAPRFGEFLHIPARRAPVQNVKNLSSVLYTYGS</sequence>
<dbReference type="EMBL" id="BMVU01000058">
    <property type="protein sequence ID" value="GGY06315.1"/>
    <property type="molecule type" value="Genomic_DNA"/>
</dbReference>
<keyword evidence="3" id="KW-1185">Reference proteome</keyword>
<name>A0A918NZ66_9ACTN</name>
<accession>A0A918NZ66</accession>
<proteinExistence type="predicted"/>
<evidence type="ECO:0000313" key="2">
    <source>
        <dbReference type="EMBL" id="GGY06315.1"/>
    </source>
</evidence>
<dbReference type="Proteomes" id="UP000619244">
    <property type="component" value="Unassembled WGS sequence"/>
</dbReference>